<organism evidence="2 3">
    <name type="scientific">Aphanizomenon flos-aquae WA102</name>
    <dbReference type="NCBI Taxonomy" id="1710896"/>
    <lineage>
        <taxon>Bacteria</taxon>
        <taxon>Bacillati</taxon>
        <taxon>Cyanobacteriota</taxon>
        <taxon>Cyanophyceae</taxon>
        <taxon>Nostocales</taxon>
        <taxon>Aphanizomenonaceae</taxon>
        <taxon>Aphanizomenon</taxon>
    </lineage>
</organism>
<feature type="transmembrane region" description="Helical" evidence="1">
    <location>
        <begin position="60"/>
        <end position="81"/>
    </location>
</feature>
<reference evidence="2 3" key="1">
    <citation type="submission" date="2015-09" db="EMBL/GenBank/DDBJ databases">
        <title>Aphanizomenon flos-aquae WA102.</title>
        <authorList>
            <person name="Driscoll C."/>
        </authorList>
    </citation>
    <scope>NUCLEOTIDE SEQUENCE [LARGE SCALE GENOMIC DNA]</scope>
    <source>
        <strain evidence="2">WA102</strain>
    </source>
</reference>
<gene>
    <name evidence="2" type="ORF">AN484_27105</name>
</gene>
<dbReference type="AlphaFoldDB" id="A0A1B7W8Y6"/>
<keyword evidence="1" id="KW-1133">Transmembrane helix</keyword>
<keyword evidence="1" id="KW-0472">Membrane</keyword>
<dbReference type="EMBL" id="LJOW01000564">
    <property type="protein sequence ID" value="OBQ33618.1"/>
    <property type="molecule type" value="Genomic_DNA"/>
</dbReference>
<keyword evidence="1" id="KW-0812">Transmembrane</keyword>
<protein>
    <submittedName>
        <fullName evidence="2">Uncharacterized protein</fullName>
    </submittedName>
</protein>
<evidence type="ECO:0000256" key="1">
    <source>
        <dbReference type="SAM" id="Phobius"/>
    </source>
</evidence>
<name>A0A1B7W8Y6_APHFL</name>
<proteinExistence type="predicted"/>
<evidence type="ECO:0000313" key="3">
    <source>
        <dbReference type="Proteomes" id="UP000092093"/>
    </source>
</evidence>
<sequence length="149" mass="16500">RDLASQTVVALVGMSLIPLYRFIGPAAITIIFVLFLVGLIRLVLTLIIRAYTIIRVRGPGVWLIAAFWGTLYQIALSPLRWADNTAKGIADRVAKDMELNADDEEKRPLSKEEAAGLYQGATRMLAGIAQPWRQQLKNGDLPDRGETHC</sequence>
<comment type="caution">
    <text evidence="2">The sequence shown here is derived from an EMBL/GenBank/DDBJ whole genome shotgun (WGS) entry which is preliminary data.</text>
</comment>
<dbReference type="Proteomes" id="UP000092093">
    <property type="component" value="Unassembled WGS sequence"/>
</dbReference>
<feature type="transmembrane region" description="Helical" evidence="1">
    <location>
        <begin position="22"/>
        <end position="48"/>
    </location>
</feature>
<evidence type="ECO:0000313" key="2">
    <source>
        <dbReference type="EMBL" id="OBQ33618.1"/>
    </source>
</evidence>
<feature type="non-terminal residue" evidence="2">
    <location>
        <position position="1"/>
    </location>
</feature>
<accession>A0A1B7W8Y6</accession>